<organism evidence="1 2">
    <name type="scientific">Agrobacterium tumefaciens</name>
    <dbReference type="NCBI Taxonomy" id="358"/>
    <lineage>
        <taxon>Bacteria</taxon>
        <taxon>Pseudomonadati</taxon>
        <taxon>Pseudomonadota</taxon>
        <taxon>Alphaproteobacteria</taxon>
        <taxon>Hyphomicrobiales</taxon>
        <taxon>Rhizobiaceae</taxon>
        <taxon>Rhizobium/Agrobacterium group</taxon>
        <taxon>Agrobacterium</taxon>
        <taxon>Agrobacterium tumefaciens complex</taxon>
    </lineage>
</organism>
<gene>
    <name evidence="1" type="ORF">CFBP5506_00570</name>
</gene>
<name>A0AAF0H2A5_AGRTU</name>
<evidence type="ECO:0000313" key="2">
    <source>
        <dbReference type="Proteomes" id="UP000305410"/>
    </source>
</evidence>
<dbReference type="EMBL" id="CP122962">
    <property type="protein sequence ID" value="WGM60677.1"/>
    <property type="molecule type" value="Genomic_DNA"/>
</dbReference>
<dbReference type="RefSeq" id="WP_162927293.1">
    <property type="nucleotide sequence ID" value="NZ_CP122962.1"/>
</dbReference>
<reference evidence="1" key="2">
    <citation type="submission" date="2023-04" db="EMBL/GenBank/DDBJ databases">
        <title>Complete genome sequence of Agrobacterium salinitolerans CFBP5506.</title>
        <authorList>
            <person name="Yen H.-C."/>
            <person name="Yan X.-H."/>
            <person name="Lai E.-M."/>
            <person name="Kuo C.-H."/>
        </authorList>
    </citation>
    <scope>NUCLEOTIDE SEQUENCE</scope>
    <source>
        <strain evidence="1">CFBP5506</strain>
    </source>
</reference>
<protein>
    <submittedName>
        <fullName evidence="1">Uncharacterized protein</fullName>
    </submittedName>
</protein>
<evidence type="ECO:0000313" key="1">
    <source>
        <dbReference type="EMBL" id="WGM60677.1"/>
    </source>
</evidence>
<reference evidence="1" key="1">
    <citation type="submission" date="2019-04" db="EMBL/GenBank/DDBJ databases">
        <authorList>
            <person name="Chiang H.-Y."/>
            <person name="Huang Y.-Y."/>
            <person name="Chou L."/>
            <person name="Lai E.-M."/>
            <person name="Kuo C.-H."/>
        </authorList>
    </citation>
    <scope>NUCLEOTIDE SEQUENCE</scope>
    <source>
        <strain evidence="1">CFBP5506</strain>
    </source>
</reference>
<proteinExistence type="predicted"/>
<dbReference type="AlphaFoldDB" id="A0AAF0H2A5"/>
<accession>A0AAF0H2A5</accession>
<dbReference type="Proteomes" id="UP000305410">
    <property type="component" value="Chromosome Circular"/>
</dbReference>
<sequence>MNDTSFSMFSGIAGRIQKWLRCFLEFSELKKPQLANNVKVRDPYEWQFILSYPS</sequence>